<keyword evidence="1" id="KW-0812">Transmembrane</keyword>
<organism evidence="2 3">
    <name type="scientific">Sulfolobus tengchongensis</name>
    <dbReference type="NCBI Taxonomy" id="207809"/>
    <lineage>
        <taxon>Archaea</taxon>
        <taxon>Thermoproteota</taxon>
        <taxon>Thermoprotei</taxon>
        <taxon>Sulfolobales</taxon>
        <taxon>Sulfolobaceae</taxon>
        <taxon>Sulfolobus</taxon>
    </lineage>
</organism>
<proteinExistence type="predicted"/>
<evidence type="ECO:0000313" key="2">
    <source>
        <dbReference type="EMBL" id="WWQ60676.1"/>
    </source>
</evidence>
<evidence type="ECO:0000313" key="3">
    <source>
        <dbReference type="Proteomes" id="UP001432202"/>
    </source>
</evidence>
<dbReference type="AlphaFoldDB" id="A0AAX4L0Q2"/>
<evidence type="ECO:0000256" key="1">
    <source>
        <dbReference type="SAM" id="Phobius"/>
    </source>
</evidence>
<dbReference type="GeneID" id="89335290"/>
<dbReference type="EMBL" id="CP146016">
    <property type="protein sequence ID" value="WWQ60676.1"/>
    <property type="molecule type" value="Genomic_DNA"/>
</dbReference>
<protein>
    <submittedName>
        <fullName evidence="2">Uncharacterized protein</fullName>
    </submittedName>
</protein>
<dbReference type="Proteomes" id="UP001432202">
    <property type="component" value="Chromosome"/>
</dbReference>
<feature type="transmembrane region" description="Helical" evidence="1">
    <location>
        <begin position="6"/>
        <end position="26"/>
    </location>
</feature>
<sequence length="133" mass="14732">MIGKIIVIFAIVLIAVFLITHTNLFYHPQTPVTKGEYEVTTTNVENIVSYQFSIISNTSVNYTIPLNMVYGNVTVEITGKGSYNLSILENSSLVYSTTVNGNFEKSFTLGGQIRLVFYSKQGIDVNVTVTDAY</sequence>
<dbReference type="RefSeq" id="WP_338601841.1">
    <property type="nucleotide sequence ID" value="NZ_CP146016.1"/>
</dbReference>
<gene>
    <name evidence="2" type="ORF">V6M85_00935</name>
</gene>
<reference evidence="2 3" key="1">
    <citation type="submission" date="2024-02" db="EMBL/GenBank/DDBJ databases">
        <title>STSV induces naive adaptation in Sulfolobus.</title>
        <authorList>
            <person name="Xiang X."/>
            <person name="Song M."/>
        </authorList>
    </citation>
    <scope>NUCLEOTIDE SEQUENCE [LARGE SCALE GENOMIC DNA]</scope>
    <source>
        <strain evidence="2 3">RT2</strain>
    </source>
</reference>
<accession>A0AAX4L0Q2</accession>
<keyword evidence="3" id="KW-1185">Reference proteome</keyword>
<keyword evidence="1" id="KW-0472">Membrane</keyword>
<keyword evidence="1" id="KW-1133">Transmembrane helix</keyword>
<name>A0AAX4L0Q2_9CREN</name>